<keyword evidence="6" id="KW-0378">Hydrolase</keyword>
<keyword evidence="7" id="KW-0347">Helicase</keyword>
<keyword evidence="8" id="KW-0067">ATP-binding</keyword>
<comment type="similarity">
    <text evidence="1">In the N-terminal section; belongs to the CRISPR-associated nuclease Cas3-HD family.</text>
</comment>
<evidence type="ECO:0000256" key="8">
    <source>
        <dbReference type="ARBA" id="ARBA00022840"/>
    </source>
</evidence>
<dbReference type="GO" id="GO:0003724">
    <property type="term" value="F:RNA helicase activity"/>
    <property type="evidence" value="ECO:0007669"/>
    <property type="project" value="TreeGrafter"/>
</dbReference>
<dbReference type="InterPro" id="IPR006483">
    <property type="entry name" value="CRISPR-assoc_Cas3_HD"/>
</dbReference>
<dbReference type="GO" id="GO:0004519">
    <property type="term" value="F:endonuclease activity"/>
    <property type="evidence" value="ECO:0007669"/>
    <property type="project" value="UniProtKB-KW"/>
</dbReference>
<keyword evidence="11" id="KW-0255">Endonuclease</keyword>
<feature type="domain" description="HD Cas3-type" evidence="10">
    <location>
        <begin position="23"/>
        <end position="226"/>
    </location>
</feature>
<evidence type="ECO:0000256" key="4">
    <source>
        <dbReference type="ARBA" id="ARBA00022723"/>
    </source>
</evidence>
<name>A0A0K6IA68_9HYPH</name>
<organism evidence="11 12">
    <name type="scientific">Pannonibacter indicus</name>
    <dbReference type="NCBI Taxonomy" id="466044"/>
    <lineage>
        <taxon>Bacteria</taxon>
        <taxon>Pseudomonadati</taxon>
        <taxon>Pseudomonadota</taxon>
        <taxon>Alphaproteobacteria</taxon>
        <taxon>Hyphomicrobiales</taxon>
        <taxon>Stappiaceae</taxon>
        <taxon>Pannonibacter</taxon>
    </lineage>
</organism>
<protein>
    <submittedName>
        <fullName evidence="11">CRISPR-associated helicase Cas3/CRISPR-associated endonuclease Cas3-HD</fullName>
    </submittedName>
</protein>
<evidence type="ECO:0000259" key="10">
    <source>
        <dbReference type="PROSITE" id="PS51643"/>
    </source>
</evidence>
<evidence type="ECO:0000256" key="1">
    <source>
        <dbReference type="ARBA" id="ARBA00006847"/>
    </source>
</evidence>
<comment type="similarity">
    <text evidence="2">In the central section; belongs to the CRISPR-associated helicase Cas3 family.</text>
</comment>
<dbReference type="InterPro" id="IPR014001">
    <property type="entry name" value="Helicase_ATP-bd"/>
</dbReference>
<dbReference type="Proteomes" id="UP000183900">
    <property type="component" value="Unassembled WGS sequence"/>
</dbReference>
<dbReference type="SMART" id="SM00490">
    <property type="entry name" value="HELICc"/>
    <property type="match status" value="1"/>
</dbReference>
<dbReference type="InterPro" id="IPR001650">
    <property type="entry name" value="Helicase_C-like"/>
</dbReference>
<keyword evidence="4" id="KW-0479">Metal-binding</keyword>
<dbReference type="InterPro" id="IPR054712">
    <property type="entry name" value="Cas3-like_dom"/>
</dbReference>
<dbReference type="EMBL" id="CYHE01000016">
    <property type="protein sequence ID" value="CUB00011.1"/>
    <property type="molecule type" value="Genomic_DNA"/>
</dbReference>
<dbReference type="InterPro" id="IPR027417">
    <property type="entry name" value="P-loop_NTPase"/>
</dbReference>
<dbReference type="PROSITE" id="PS51643">
    <property type="entry name" value="HD_CAS3"/>
    <property type="match status" value="1"/>
</dbReference>
<keyword evidence="5" id="KW-0547">Nucleotide-binding</keyword>
<dbReference type="GO" id="GO:0051607">
    <property type="term" value="P:defense response to virus"/>
    <property type="evidence" value="ECO:0007669"/>
    <property type="project" value="UniProtKB-KW"/>
</dbReference>
<dbReference type="CDD" id="cd09641">
    <property type="entry name" value="Cas3''_I"/>
    <property type="match status" value="1"/>
</dbReference>
<dbReference type="NCBIfam" id="TIGR01587">
    <property type="entry name" value="cas3_core"/>
    <property type="match status" value="1"/>
</dbReference>
<dbReference type="NCBIfam" id="TIGR01596">
    <property type="entry name" value="cas3_HD"/>
    <property type="match status" value="1"/>
</dbReference>
<evidence type="ECO:0000256" key="2">
    <source>
        <dbReference type="ARBA" id="ARBA00009046"/>
    </source>
</evidence>
<dbReference type="InterPro" id="IPR006474">
    <property type="entry name" value="Helicase_Cas3_CRISPR-ass_core"/>
</dbReference>
<sequence>MQADLHLLASRFWAKTFEADLMAGAAYKPVLHHLLDVAAAAQCLLQARPGLLRRLAARHGVPEEQLLPVLVFLAALHDLGKISRTFQIKWPEIWPEAALGPLRPVTGRSHWRNTAYLLNAPAIRERLVSLFPSLPRLGVQTRIAPLIAAIAGHHGVPPSGDETNAKETCAGTDPDLGPQLVAIAAHVAGELARILKPQPLAALRDTGAFKALSWPLAGLITLADWVGSDATFFGRQDPEMEAEDYWPLVLAAAERAVREKGLCPPPAFAVPDLARVAPAAAAAPRPLQQAAAELPLSGSPALVILEDTAGAGKTEAALVLAARMMAAGMGEGIFMALPTMATANAMYGRLAPVYRQLFDGGSPPSLVLAHGQARLSQAFRSSTGAAAPAQYEHGGEEQSVSAFCASWLADSRRKALLADVGAATIDQAFLAVLRKKHLALRQAGLASRVLIVDEAHCFDAYMGKELERLLELHAMQGGSAIVLSATLAERQKRQMLKAFAKGLGAGTPQGLDAGMNPAEVSYPLITRLDAGTVAQTAPGSDPRLHREVAVRRAASREAVMQEALEAARQGAAVAIVCNAVDPAIRMFETLSAGGEVPVDLFHARMAQVDRQAIEADVLSRFGKEAPQDRRAGRILVATQVIEQSLDLDFDLILTDLAPVDLLIQRAGRLWRHMPQRPVESRPFPVPSLVVLSADPDEVADANWGVDILQQAAFTYQRPAVLWRTARHIFDRGRIVSPADMRPLIEAVYGPKDWEDVPEPLHQAQQRAEGKEQGNRQLAKFNLAEPADGYTGLQGQLSSDEEIGTRLGEATLTLRIARMQGGTLVPLAAPGGPGPEAMAEAWALSALSCRAAILTRQGRDAPPAPDAAEEKRRAAARETLRRSWPEFEASIVIAILGEDGHLDAGPDYSRTLFYCRRRGLTNGAARE</sequence>
<evidence type="ECO:0000256" key="9">
    <source>
        <dbReference type="ARBA" id="ARBA00023118"/>
    </source>
</evidence>
<dbReference type="PANTHER" id="PTHR47963:SF9">
    <property type="entry name" value="CRISPR-ASSOCIATED ENDONUCLEASE_HELICASE CAS3"/>
    <property type="match status" value="1"/>
</dbReference>
<evidence type="ECO:0000256" key="6">
    <source>
        <dbReference type="ARBA" id="ARBA00022801"/>
    </source>
</evidence>
<dbReference type="GO" id="GO:0016787">
    <property type="term" value="F:hydrolase activity"/>
    <property type="evidence" value="ECO:0007669"/>
    <property type="project" value="UniProtKB-KW"/>
</dbReference>
<accession>A0A0K6IA68</accession>
<dbReference type="Pfam" id="PF22590">
    <property type="entry name" value="Cas3-like_C_2"/>
    <property type="match status" value="1"/>
</dbReference>
<dbReference type="RefSeq" id="WP_055456873.1">
    <property type="nucleotide sequence ID" value="NZ_CYHE01000016.1"/>
</dbReference>
<proteinExistence type="inferred from homology"/>
<evidence type="ECO:0000256" key="7">
    <source>
        <dbReference type="ARBA" id="ARBA00022806"/>
    </source>
</evidence>
<evidence type="ECO:0000313" key="12">
    <source>
        <dbReference type="Proteomes" id="UP000183900"/>
    </source>
</evidence>
<evidence type="ECO:0000313" key="11">
    <source>
        <dbReference type="EMBL" id="CUB00011.1"/>
    </source>
</evidence>
<dbReference type="SMART" id="SM00487">
    <property type="entry name" value="DEXDc"/>
    <property type="match status" value="1"/>
</dbReference>
<reference evidence="12" key="1">
    <citation type="submission" date="2015-08" db="EMBL/GenBank/DDBJ databases">
        <authorList>
            <person name="Varghese N."/>
        </authorList>
    </citation>
    <scope>NUCLEOTIDE SEQUENCE [LARGE SCALE GENOMIC DNA]</scope>
    <source>
        <strain evidence="12">DSM 23407</strain>
    </source>
</reference>
<dbReference type="AlphaFoldDB" id="A0A0K6IA68"/>
<dbReference type="PANTHER" id="PTHR47963">
    <property type="entry name" value="DEAD-BOX ATP-DEPENDENT RNA HELICASE 47, MITOCHONDRIAL"/>
    <property type="match status" value="1"/>
</dbReference>
<dbReference type="SUPFAM" id="SSF52540">
    <property type="entry name" value="P-loop containing nucleoside triphosphate hydrolases"/>
    <property type="match status" value="1"/>
</dbReference>
<dbReference type="GO" id="GO:0005524">
    <property type="term" value="F:ATP binding"/>
    <property type="evidence" value="ECO:0007669"/>
    <property type="project" value="UniProtKB-KW"/>
</dbReference>
<keyword evidence="12" id="KW-1185">Reference proteome</keyword>
<dbReference type="Gene3D" id="1.10.3210.30">
    <property type="match status" value="1"/>
</dbReference>
<dbReference type="GO" id="GO:0046872">
    <property type="term" value="F:metal ion binding"/>
    <property type="evidence" value="ECO:0007669"/>
    <property type="project" value="UniProtKB-KW"/>
</dbReference>
<gene>
    <name evidence="11" type="ORF">Ga0061067_1165</name>
</gene>
<keyword evidence="3" id="KW-0540">Nuclease</keyword>
<dbReference type="Gene3D" id="3.40.50.300">
    <property type="entry name" value="P-loop containing nucleotide triphosphate hydrolases"/>
    <property type="match status" value="2"/>
</dbReference>
<dbReference type="InterPro" id="IPR038257">
    <property type="entry name" value="CRISPR-assoc_Cas3_HD_sf"/>
</dbReference>
<evidence type="ECO:0000256" key="5">
    <source>
        <dbReference type="ARBA" id="ARBA00022741"/>
    </source>
</evidence>
<dbReference type="InterPro" id="IPR050547">
    <property type="entry name" value="DEAD_box_RNA_helicases"/>
</dbReference>
<keyword evidence="9" id="KW-0051">Antiviral defense</keyword>
<dbReference type="Pfam" id="PF18019">
    <property type="entry name" value="Cas3_HD"/>
    <property type="match status" value="1"/>
</dbReference>
<dbReference type="GO" id="GO:0003723">
    <property type="term" value="F:RNA binding"/>
    <property type="evidence" value="ECO:0007669"/>
    <property type="project" value="TreeGrafter"/>
</dbReference>
<evidence type="ECO:0000256" key="3">
    <source>
        <dbReference type="ARBA" id="ARBA00022722"/>
    </source>
</evidence>
<dbReference type="OrthoDB" id="9810236at2"/>